<name>A0ABQ3BPE9_9ACTN</name>
<dbReference type="EMBL" id="BMUW01000004">
    <property type="protein sequence ID" value="GGZ53265.1"/>
    <property type="molecule type" value="Genomic_DNA"/>
</dbReference>
<organism evidence="2 3">
    <name type="scientific">Streptomyces rubiginosohelvolus</name>
    <dbReference type="NCBI Taxonomy" id="67362"/>
    <lineage>
        <taxon>Bacteria</taxon>
        <taxon>Bacillati</taxon>
        <taxon>Actinomycetota</taxon>
        <taxon>Actinomycetes</taxon>
        <taxon>Kitasatosporales</taxon>
        <taxon>Streptomycetaceae</taxon>
        <taxon>Streptomyces</taxon>
    </lineage>
</organism>
<protein>
    <submittedName>
        <fullName evidence="2">Uncharacterized protein</fullName>
    </submittedName>
</protein>
<accession>A0ABQ3BPE9</accession>
<evidence type="ECO:0000256" key="1">
    <source>
        <dbReference type="SAM" id="MobiDB-lite"/>
    </source>
</evidence>
<comment type="caution">
    <text evidence="2">The sequence shown here is derived from an EMBL/GenBank/DDBJ whole genome shotgun (WGS) entry which is preliminary data.</text>
</comment>
<keyword evidence="3" id="KW-1185">Reference proteome</keyword>
<evidence type="ECO:0000313" key="2">
    <source>
        <dbReference type="EMBL" id="GGZ53265.1"/>
    </source>
</evidence>
<proteinExistence type="predicted"/>
<reference evidence="3" key="1">
    <citation type="journal article" date="2019" name="Int. J. Syst. Evol. Microbiol.">
        <title>The Global Catalogue of Microorganisms (GCM) 10K type strain sequencing project: providing services to taxonomists for standard genome sequencing and annotation.</title>
        <authorList>
            <consortium name="The Broad Institute Genomics Platform"/>
            <consortium name="The Broad Institute Genome Sequencing Center for Infectious Disease"/>
            <person name="Wu L."/>
            <person name="Ma J."/>
        </authorList>
    </citation>
    <scope>NUCLEOTIDE SEQUENCE [LARGE SCALE GENOMIC DNA]</scope>
    <source>
        <strain evidence="3">JCM 4602</strain>
    </source>
</reference>
<sequence length="58" mass="6237">MAVRMKHGGLPEGQHINVADISVAAYERMGWTVVDNDAAPTTTPAAATSRRRTAEENN</sequence>
<evidence type="ECO:0000313" key="3">
    <source>
        <dbReference type="Proteomes" id="UP000624183"/>
    </source>
</evidence>
<gene>
    <name evidence="2" type="ORF">GCM10010328_30100</name>
</gene>
<dbReference type="Proteomes" id="UP000624183">
    <property type="component" value="Unassembled WGS sequence"/>
</dbReference>
<feature type="compositionally biased region" description="Low complexity" evidence="1">
    <location>
        <begin position="38"/>
        <end position="48"/>
    </location>
</feature>
<feature type="region of interest" description="Disordered" evidence="1">
    <location>
        <begin position="36"/>
        <end position="58"/>
    </location>
</feature>